<organism evidence="3 4">
    <name type="scientific">Aquimarina brevivitae</name>
    <dbReference type="NCBI Taxonomy" id="323412"/>
    <lineage>
        <taxon>Bacteria</taxon>
        <taxon>Pseudomonadati</taxon>
        <taxon>Bacteroidota</taxon>
        <taxon>Flavobacteriia</taxon>
        <taxon>Flavobacteriales</taxon>
        <taxon>Flavobacteriaceae</taxon>
        <taxon>Aquimarina</taxon>
    </lineage>
</organism>
<feature type="domain" description="HTH cro/C1-type" evidence="2">
    <location>
        <begin position="13"/>
        <end position="67"/>
    </location>
</feature>
<dbReference type="EMBL" id="SGXE01000002">
    <property type="protein sequence ID" value="RZS93892.1"/>
    <property type="molecule type" value="Genomic_DNA"/>
</dbReference>
<dbReference type="GO" id="GO:0003677">
    <property type="term" value="F:DNA binding"/>
    <property type="evidence" value="ECO:0007669"/>
    <property type="project" value="InterPro"/>
</dbReference>
<keyword evidence="4" id="KW-1185">Reference proteome</keyword>
<keyword evidence="1" id="KW-1133">Transmembrane helix</keyword>
<evidence type="ECO:0000313" key="4">
    <source>
        <dbReference type="Proteomes" id="UP000292262"/>
    </source>
</evidence>
<reference evidence="3 4" key="1">
    <citation type="submission" date="2019-02" db="EMBL/GenBank/DDBJ databases">
        <title>Genomic Encyclopedia of Type Strains, Phase IV (KMG-IV): sequencing the most valuable type-strain genomes for metagenomic binning, comparative biology and taxonomic classification.</title>
        <authorList>
            <person name="Goeker M."/>
        </authorList>
    </citation>
    <scope>NUCLEOTIDE SEQUENCE [LARGE SCALE GENOMIC DNA]</scope>
    <source>
        <strain evidence="3 4">DSM 17196</strain>
    </source>
</reference>
<keyword evidence="1" id="KW-0472">Membrane</keyword>
<proteinExistence type="predicted"/>
<accession>A0A4Q7P599</accession>
<dbReference type="InterPro" id="IPR010982">
    <property type="entry name" value="Lambda_DNA-bd_dom_sf"/>
</dbReference>
<evidence type="ECO:0000259" key="2">
    <source>
        <dbReference type="PROSITE" id="PS50943"/>
    </source>
</evidence>
<keyword evidence="1" id="KW-0812">Transmembrane</keyword>
<evidence type="ECO:0000313" key="3">
    <source>
        <dbReference type="EMBL" id="RZS93892.1"/>
    </source>
</evidence>
<protein>
    <submittedName>
        <fullName evidence="3">Helix-turn-helix protein</fullName>
    </submittedName>
</protein>
<dbReference type="Pfam" id="PF01381">
    <property type="entry name" value="HTH_3"/>
    <property type="match status" value="1"/>
</dbReference>
<sequence>MNSVRSKVIAEVVKSRRVALGLTQQEVADLTKLSLRSVQRIEKGEVVPRMHTLKMLAQQLDFSLENLDESNAKPQKFSNQMLFTGLLLFLEVVAWAFWHSLLFIPKLLLSC</sequence>
<name>A0A4Q7P599_9FLAO</name>
<dbReference type="Proteomes" id="UP000292262">
    <property type="component" value="Unassembled WGS sequence"/>
</dbReference>
<dbReference type="InterPro" id="IPR001387">
    <property type="entry name" value="Cro/C1-type_HTH"/>
</dbReference>
<dbReference type="SUPFAM" id="SSF47413">
    <property type="entry name" value="lambda repressor-like DNA-binding domains"/>
    <property type="match status" value="1"/>
</dbReference>
<dbReference type="PROSITE" id="PS50943">
    <property type="entry name" value="HTH_CROC1"/>
    <property type="match status" value="1"/>
</dbReference>
<gene>
    <name evidence="3" type="ORF">EV197_2473</name>
</gene>
<comment type="caution">
    <text evidence="3">The sequence shown here is derived from an EMBL/GenBank/DDBJ whole genome shotgun (WGS) entry which is preliminary data.</text>
</comment>
<feature type="transmembrane region" description="Helical" evidence="1">
    <location>
        <begin position="81"/>
        <end position="98"/>
    </location>
</feature>
<dbReference type="SMART" id="SM00530">
    <property type="entry name" value="HTH_XRE"/>
    <property type="match status" value="1"/>
</dbReference>
<dbReference type="RefSeq" id="WP_165389055.1">
    <property type="nucleotide sequence ID" value="NZ_SGXE01000002.1"/>
</dbReference>
<dbReference type="Gene3D" id="1.10.260.40">
    <property type="entry name" value="lambda repressor-like DNA-binding domains"/>
    <property type="match status" value="1"/>
</dbReference>
<dbReference type="AlphaFoldDB" id="A0A4Q7P599"/>
<dbReference type="CDD" id="cd00093">
    <property type="entry name" value="HTH_XRE"/>
    <property type="match status" value="1"/>
</dbReference>
<evidence type="ECO:0000256" key="1">
    <source>
        <dbReference type="SAM" id="Phobius"/>
    </source>
</evidence>